<accession>A0A5E4CEA3</accession>
<evidence type="ECO:0000313" key="2">
    <source>
        <dbReference type="EMBL" id="VTJ79610.1"/>
    </source>
</evidence>
<name>A0A5E4CEA3_MARMO</name>
<proteinExistence type="predicted"/>
<feature type="region of interest" description="Disordered" evidence="1">
    <location>
        <begin position="317"/>
        <end position="351"/>
    </location>
</feature>
<dbReference type="Proteomes" id="UP000335636">
    <property type="component" value="Unassembled WGS sequence"/>
</dbReference>
<protein>
    <submittedName>
        <fullName evidence="2">Uncharacterized protein</fullName>
    </submittedName>
</protein>
<evidence type="ECO:0000256" key="1">
    <source>
        <dbReference type="SAM" id="MobiDB-lite"/>
    </source>
</evidence>
<gene>
    <name evidence="2" type="ORF">MONAX_5E038575</name>
</gene>
<feature type="region of interest" description="Disordered" evidence="1">
    <location>
        <begin position="123"/>
        <end position="162"/>
    </location>
</feature>
<keyword evidence="3" id="KW-1185">Reference proteome</keyword>
<comment type="caution">
    <text evidence="2">The sequence shown here is derived from an EMBL/GenBank/DDBJ whole genome shotgun (WGS) entry which is preliminary data.</text>
</comment>
<reference evidence="2" key="1">
    <citation type="submission" date="2019-04" db="EMBL/GenBank/DDBJ databases">
        <authorList>
            <person name="Alioto T."/>
            <person name="Alioto T."/>
        </authorList>
    </citation>
    <scope>NUCLEOTIDE SEQUENCE [LARGE SCALE GENOMIC DNA]</scope>
</reference>
<evidence type="ECO:0000313" key="3">
    <source>
        <dbReference type="Proteomes" id="UP000335636"/>
    </source>
</evidence>
<dbReference type="EMBL" id="CABDUW010001204">
    <property type="protein sequence ID" value="VTJ79610.1"/>
    <property type="molecule type" value="Genomic_DNA"/>
</dbReference>
<sequence length="435" mass="46388">MRFPPCVKGICDAFYSNLWFLLPSRAIDCGEEADQHGGVPARIPRRLQLVRSASPALRLEKPLKRAWRGAGARGRGHHGVRPVPTRVTCQRESRARAAANRWSTLYWERGGCGERRTETGDVFKPSLDGVSGGCSGDEDNDSDGHAESLVQGVNPPVPAVPRVRAGEGGVATGEEEGGARFRACPRRLGGDPSVPRCSRLPSPEQGRIAPCPAHTTESAARLRAWPEATRPDSDRPLLARRGFARPACRPSRPPEDPRFRWELPAGRGRRLGRGGAGWRAGGGGRGVGLGAGVPCRRSRNMAGPAELVRASVRGPRGRCRSAAAGPGGVGRDGGAPAAARSRRHPRGVRGCGRVATDPLARAVGGTADLAVGGWKREGKLYSSSSRERRGTTLQFCLGVICPCRIGHSGLFIVVQAPIGIMFKDPWSTSDSWISF</sequence>
<dbReference type="AlphaFoldDB" id="A0A5E4CEA3"/>
<organism evidence="2 3">
    <name type="scientific">Marmota monax</name>
    <name type="common">Woodchuck</name>
    <dbReference type="NCBI Taxonomy" id="9995"/>
    <lineage>
        <taxon>Eukaryota</taxon>
        <taxon>Metazoa</taxon>
        <taxon>Chordata</taxon>
        <taxon>Craniata</taxon>
        <taxon>Vertebrata</taxon>
        <taxon>Euteleostomi</taxon>
        <taxon>Mammalia</taxon>
        <taxon>Eutheria</taxon>
        <taxon>Euarchontoglires</taxon>
        <taxon>Glires</taxon>
        <taxon>Rodentia</taxon>
        <taxon>Sciuromorpha</taxon>
        <taxon>Sciuridae</taxon>
        <taxon>Xerinae</taxon>
        <taxon>Marmotini</taxon>
        <taxon>Marmota</taxon>
    </lineage>
</organism>